<organism evidence="1 2">
    <name type="scientific">Clunio marinus</name>
    <dbReference type="NCBI Taxonomy" id="568069"/>
    <lineage>
        <taxon>Eukaryota</taxon>
        <taxon>Metazoa</taxon>
        <taxon>Ecdysozoa</taxon>
        <taxon>Arthropoda</taxon>
        <taxon>Hexapoda</taxon>
        <taxon>Insecta</taxon>
        <taxon>Pterygota</taxon>
        <taxon>Neoptera</taxon>
        <taxon>Endopterygota</taxon>
        <taxon>Diptera</taxon>
        <taxon>Nematocera</taxon>
        <taxon>Chironomoidea</taxon>
        <taxon>Chironomidae</taxon>
        <taxon>Clunio</taxon>
    </lineage>
</organism>
<proteinExistence type="predicted"/>
<dbReference type="AlphaFoldDB" id="A0A1J1I121"/>
<dbReference type="EMBL" id="CVRI01000030">
    <property type="protein sequence ID" value="CRK92542.1"/>
    <property type="molecule type" value="Genomic_DNA"/>
</dbReference>
<protein>
    <submittedName>
        <fullName evidence="1">CLUMA_CG006101, isoform A</fullName>
    </submittedName>
</protein>
<reference evidence="1 2" key="1">
    <citation type="submission" date="2015-04" db="EMBL/GenBank/DDBJ databases">
        <authorList>
            <person name="Syromyatnikov M.Y."/>
            <person name="Popov V.N."/>
        </authorList>
    </citation>
    <scope>NUCLEOTIDE SEQUENCE [LARGE SCALE GENOMIC DNA]</scope>
</reference>
<evidence type="ECO:0000313" key="2">
    <source>
        <dbReference type="Proteomes" id="UP000183832"/>
    </source>
</evidence>
<accession>A0A1J1I121</accession>
<name>A0A1J1I121_9DIPT</name>
<sequence length="71" mass="8199">MKNHDGFTLENINFLKAFGRGLVLLIRDNKMSEMTNSSRRNLVILDIFVVEAIHELNNILNIHSAIFNMKI</sequence>
<dbReference type="Proteomes" id="UP000183832">
    <property type="component" value="Unassembled WGS sequence"/>
</dbReference>
<evidence type="ECO:0000313" key="1">
    <source>
        <dbReference type="EMBL" id="CRK92542.1"/>
    </source>
</evidence>
<keyword evidence="2" id="KW-1185">Reference proteome</keyword>
<gene>
    <name evidence="1" type="ORF">CLUMA_CG006101</name>
</gene>